<accession>A0A1H0BF95</accession>
<protein>
    <submittedName>
        <fullName evidence="2">Uncharacterized conserved protein, DUF427 family</fullName>
    </submittedName>
</protein>
<gene>
    <name evidence="2" type="ORF">SAMN05444142_101664</name>
</gene>
<dbReference type="PANTHER" id="PTHR34310">
    <property type="entry name" value="DUF427 DOMAIN PROTEIN (AFU_ORTHOLOGUE AFUA_3G02220)"/>
    <property type="match status" value="1"/>
</dbReference>
<dbReference type="Proteomes" id="UP000324252">
    <property type="component" value="Unassembled WGS sequence"/>
</dbReference>
<evidence type="ECO:0000259" key="1">
    <source>
        <dbReference type="Pfam" id="PF04248"/>
    </source>
</evidence>
<keyword evidence="3" id="KW-1185">Reference proteome</keyword>
<dbReference type="EMBL" id="FQZZ01000001">
    <property type="protein sequence ID" value="SHJ56822.1"/>
    <property type="molecule type" value="Genomic_DNA"/>
</dbReference>
<dbReference type="RefSeq" id="WP_149786458.1">
    <property type="nucleotide sequence ID" value="NZ_FNIO01000001.1"/>
</dbReference>
<reference evidence="2 3" key="1">
    <citation type="submission" date="2016-11" db="EMBL/GenBank/DDBJ databases">
        <authorList>
            <person name="Varghese N."/>
            <person name="Submissions S."/>
        </authorList>
    </citation>
    <scope>NUCLEOTIDE SEQUENCE [LARGE SCALE GENOMIC DNA]</scope>
    <source>
        <strain evidence="2 3">DSM 29620</strain>
    </source>
</reference>
<evidence type="ECO:0000313" key="2">
    <source>
        <dbReference type="EMBL" id="SHJ56822.1"/>
    </source>
</evidence>
<dbReference type="Gene3D" id="2.170.150.40">
    <property type="entry name" value="Domain of unknown function (DUF427)"/>
    <property type="match status" value="1"/>
</dbReference>
<evidence type="ECO:0000313" key="3">
    <source>
        <dbReference type="Proteomes" id="UP000324252"/>
    </source>
</evidence>
<proteinExistence type="predicted"/>
<dbReference type="InterPro" id="IPR007361">
    <property type="entry name" value="DUF427"/>
</dbReference>
<dbReference type="PANTHER" id="PTHR34310:SF9">
    <property type="entry name" value="BLR5716 PROTEIN"/>
    <property type="match status" value="1"/>
</dbReference>
<name>A0A1H0BF95_9RHOB</name>
<sequence length="114" mass="12520">MASDITITRAEGTWVVRAGGAVLGESANALELHEGDMPPVIYFPRDDIAMAFLDRTDHSTHCPKKGDAAYYSIVTKSTTLENAAWSYEDPKTDAARIKDHLAFYKSDTVAVEQL</sequence>
<organism evidence="2 3">
    <name type="scientific">Lutimaribacter pacificus</name>
    <dbReference type="NCBI Taxonomy" id="391948"/>
    <lineage>
        <taxon>Bacteria</taxon>
        <taxon>Pseudomonadati</taxon>
        <taxon>Pseudomonadota</taxon>
        <taxon>Alphaproteobacteria</taxon>
        <taxon>Rhodobacterales</taxon>
        <taxon>Roseobacteraceae</taxon>
        <taxon>Lutimaribacter</taxon>
    </lineage>
</organism>
<dbReference type="AlphaFoldDB" id="A0A1H0BF95"/>
<dbReference type="Pfam" id="PF04248">
    <property type="entry name" value="NTP_transf_9"/>
    <property type="match status" value="1"/>
</dbReference>
<feature type="domain" description="DUF427" evidence="1">
    <location>
        <begin position="15"/>
        <end position="105"/>
    </location>
</feature>
<dbReference type="OrthoDB" id="9815163at2"/>
<dbReference type="InterPro" id="IPR038694">
    <property type="entry name" value="DUF427_sf"/>
</dbReference>